<evidence type="ECO:0000256" key="3">
    <source>
        <dbReference type="ARBA" id="ARBA00022723"/>
    </source>
</evidence>
<keyword evidence="5 11" id="KW-0862">Zinc</keyword>
<keyword evidence="3 11" id="KW-0479">Metal-binding</keyword>
<feature type="domain" description="Nuclear receptor" evidence="13">
    <location>
        <begin position="23"/>
        <end position="99"/>
    </location>
</feature>
<dbReference type="Proteomes" id="UP000025227">
    <property type="component" value="Unplaced"/>
</dbReference>
<dbReference type="PRINTS" id="PR00047">
    <property type="entry name" value="STROIDFINGER"/>
</dbReference>
<dbReference type="GO" id="GO:0000978">
    <property type="term" value="F:RNA polymerase II cis-regulatory region sequence-specific DNA binding"/>
    <property type="evidence" value="ECO:0007669"/>
    <property type="project" value="InterPro"/>
</dbReference>
<dbReference type="GO" id="GO:0005634">
    <property type="term" value="C:nucleus"/>
    <property type="evidence" value="ECO:0007669"/>
    <property type="project" value="UniProtKB-SubCell"/>
</dbReference>
<dbReference type="SMART" id="SM00430">
    <property type="entry name" value="HOLI"/>
    <property type="match status" value="1"/>
</dbReference>
<dbReference type="GO" id="GO:0003700">
    <property type="term" value="F:DNA-binding transcription factor activity"/>
    <property type="evidence" value="ECO:0007669"/>
    <property type="project" value="InterPro"/>
</dbReference>
<evidence type="ECO:0000256" key="6">
    <source>
        <dbReference type="ARBA" id="ARBA00023015"/>
    </source>
</evidence>
<evidence type="ECO:0000256" key="4">
    <source>
        <dbReference type="ARBA" id="ARBA00022771"/>
    </source>
</evidence>
<evidence type="ECO:0000256" key="2">
    <source>
        <dbReference type="ARBA" id="ARBA00005993"/>
    </source>
</evidence>
<dbReference type="PANTHER" id="PTHR45680:SF29">
    <property type="entry name" value="NUCLEAR HORMONE RECEPTOR FAMILY"/>
    <property type="match status" value="1"/>
</dbReference>
<keyword evidence="6 11" id="KW-0805">Transcription regulation</keyword>
<evidence type="ECO:0000259" key="13">
    <source>
        <dbReference type="PROSITE" id="PS51030"/>
    </source>
</evidence>
<keyword evidence="10 11" id="KW-0539">Nucleus</keyword>
<feature type="compositionally biased region" description="Polar residues" evidence="12">
    <location>
        <begin position="140"/>
        <end position="151"/>
    </location>
</feature>
<evidence type="ECO:0000256" key="8">
    <source>
        <dbReference type="ARBA" id="ARBA00023163"/>
    </source>
</evidence>
<dbReference type="InterPro" id="IPR000536">
    <property type="entry name" value="Nucl_hrmn_rcpt_lig-bd"/>
</dbReference>
<evidence type="ECO:0000256" key="7">
    <source>
        <dbReference type="ARBA" id="ARBA00023125"/>
    </source>
</evidence>
<dbReference type="InterPro" id="IPR049636">
    <property type="entry name" value="HNF4-like_DBD"/>
</dbReference>
<keyword evidence="7 11" id="KW-0238">DNA-binding</keyword>
<organism evidence="15 16">
    <name type="scientific">Haemonchus contortus</name>
    <name type="common">Barber pole worm</name>
    <dbReference type="NCBI Taxonomy" id="6289"/>
    <lineage>
        <taxon>Eukaryota</taxon>
        <taxon>Metazoa</taxon>
        <taxon>Ecdysozoa</taxon>
        <taxon>Nematoda</taxon>
        <taxon>Chromadorea</taxon>
        <taxon>Rhabditida</taxon>
        <taxon>Rhabditina</taxon>
        <taxon>Rhabditomorpha</taxon>
        <taxon>Strongyloidea</taxon>
        <taxon>Trichostrongylidae</taxon>
        <taxon>Haemonchus</taxon>
    </lineage>
</organism>
<feature type="domain" description="NR LBD" evidence="14">
    <location>
        <begin position="210"/>
        <end position="457"/>
    </location>
</feature>
<evidence type="ECO:0000313" key="16">
    <source>
        <dbReference type="WBParaSite" id="HCON_00156890-00001"/>
    </source>
</evidence>
<dbReference type="FunFam" id="3.30.50.10:FF:000030">
    <property type="entry name" value="Nuclear Hormone Receptor family"/>
    <property type="match status" value="1"/>
</dbReference>
<dbReference type="Gene3D" id="3.30.50.10">
    <property type="entry name" value="Erythroid Transcription Factor GATA-1, subunit A"/>
    <property type="match status" value="1"/>
</dbReference>
<feature type="region of interest" description="Disordered" evidence="12">
    <location>
        <begin position="140"/>
        <end position="163"/>
    </location>
</feature>
<dbReference type="OrthoDB" id="10018779at2759"/>
<sequence length="457" mass="52367">MSSESDSSVKKKTGRRALKTPVHGDCQICGQPGHGSHFGVLACRACAAFFRRTVVMNRQYSCRRANGSCQISKDERYLCRLCRYNKCLALGMTPDNVQWNRDVLSATVEGRKSKKSISSIDSDIGNDDYVPQGGLSQAISSTVEASTSSTKPKTDNDTGFKPIQNDGNVFSHNSFMKDIGSRIVFDISPIMAKLRNVLSEFKADKSAPDEPLMRMQHALIRHRRTQRSAADLKKVNSLSMADMMMFWEVQVYAIAEWMMYCEEFAELPLEQKVIIFKNAWMIWRRFERITMSVELFGWRALHEKMYSLTDEVAIKMDSLKFDVSLFTDYDPEYIYRMLQPFSGRLLDEVTKSCLEICLDPIEIVYILCTLVWHVDGKPVSRDTQTVAENYLERISDSLHNYYTNVTKTPNYAGRLIKIMSIAHCIENIHYERSKVMELAKIFDVFKVELSEKGLFDC</sequence>
<dbReference type="PROSITE" id="PS51030">
    <property type="entry name" value="NUCLEAR_REC_DBD_2"/>
    <property type="match status" value="1"/>
</dbReference>
<dbReference type="InterPro" id="IPR035500">
    <property type="entry name" value="NHR-like_dom_sf"/>
</dbReference>
<evidence type="ECO:0000313" key="15">
    <source>
        <dbReference type="Proteomes" id="UP000025227"/>
    </source>
</evidence>
<dbReference type="SUPFAM" id="SSF57716">
    <property type="entry name" value="Glucocorticoid receptor-like (DNA-binding domain)"/>
    <property type="match status" value="1"/>
</dbReference>
<comment type="subcellular location">
    <subcellularLocation>
        <location evidence="1 11">Nucleus</location>
    </subcellularLocation>
</comment>
<dbReference type="Gene3D" id="1.10.565.10">
    <property type="entry name" value="Retinoid X Receptor"/>
    <property type="match status" value="1"/>
</dbReference>
<accession>A0A7I4YYA5</accession>
<dbReference type="PROSITE" id="PS00031">
    <property type="entry name" value="NUCLEAR_REC_DBD_1"/>
    <property type="match status" value="1"/>
</dbReference>
<dbReference type="Pfam" id="PF00104">
    <property type="entry name" value="Hormone_recep"/>
    <property type="match status" value="1"/>
</dbReference>
<dbReference type="PANTHER" id="PTHR45680">
    <property type="entry name" value="NUCLEAR HORMONE RECEPTOR FAMILY"/>
    <property type="match status" value="1"/>
</dbReference>
<dbReference type="SMART" id="SM00399">
    <property type="entry name" value="ZnF_C4"/>
    <property type="match status" value="1"/>
</dbReference>
<keyword evidence="9 11" id="KW-0675">Receptor</keyword>
<dbReference type="InterPro" id="IPR051152">
    <property type="entry name" value="C.elegans_Orphan_NR"/>
</dbReference>
<dbReference type="AlphaFoldDB" id="A0A7I4YYA5"/>
<dbReference type="InterPro" id="IPR013088">
    <property type="entry name" value="Znf_NHR/GATA"/>
</dbReference>
<evidence type="ECO:0000256" key="11">
    <source>
        <dbReference type="RuleBase" id="RU004334"/>
    </source>
</evidence>
<dbReference type="WBParaSite" id="HCON_00156890-00001">
    <property type="protein sequence ID" value="HCON_00156890-00001"/>
    <property type="gene ID" value="HCON_00156890"/>
</dbReference>
<name>A0A7I4YYA5_HAECO</name>
<evidence type="ECO:0000256" key="9">
    <source>
        <dbReference type="ARBA" id="ARBA00023170"/>
    </source>
</evidence>
<evidence type="ECO:0000256" key="10">
    <source>
        <dbReference type="ARBA" id="ARBA00023242"/>
    </source>
</evidence>
<keyword evidence="15" id="KW-1185">Reference proteome</keyword>
<protein>
    <submittedName>
        <fullName evidence="16">Zinc finger and Nuclear hormone receptor domain containing protein</fullName>
    </submittedName>
</protein>
<keyword evidence="8 11" id="KW-0804">Transcription</keyword>
<dbReference type="Pfam" id="PF00105">
    <property type="entry name" value="zf-C4"/>
    <property type="match status" value="1"/>
</dbReference>
<proteinExistence type="inferred from homology"/>
<dbReference type="InterPro" id="IPR001628">
    <property type="entry name" value="Znf_hrmn_rcpt"/>
</dbReference>
<evidence type="ECO:0000256" key="5">
    <source>
        <dbReference type="ARBA" id="ARBA00022833"/>
    </source>
</evidence>
<dbReference type="CDD" id="cd06960">
    <property type="entry name" value="NR_DBD_HNF4A"/>
    <property type="match status" value="1"/>
</dbReference>
<evidence type="ECO:0000259" key="14">
    <source>
        <dbReference type="PROSITE" id="PS51843"/>
    </source>
</evidence>
<comment type="similarity">
    <text evidence="2 11">Belongs to the nuclear hormone receptor family.</text>
</comment>
<dbReference type="GO" id="GO:0008270">
    <property type="term" value="F:zinc ion binding"/>
    <property type="evidence" value="ECO:0007669"/>
    <property type="project" value="UniProtKB-KW"/>
</dbReference>
<keyword evidence="4 11" id="KW-0863">Zinc-finger</keyword>
<dbReference type="SUPFAM" id="SSF48508">
    <property type="entry name" value="Nuclear receptor ligand-binding domain"/>
    <property type="match status" value="1"/>
</dbReference>
<reference evidence="16" key="1">
    <citation type="submission" date="2020-12" db="UniProtKB">
        <authorList>
            <consortium name="WormBaseParasite"/>
        </authorList>
    </citation>
    <scope>IDENTIFICATION</scope>
    <source>
        <strain evidence="16">MHco3</strain>
    </source>
</reference>
<dbReference type="PROSITE" id="PS51843">
    <property type="entry name" value="NR_LBD"/>
    <property type="match status" value="1"/>
</dbReference>
<dbReference type="OMA" id="IIWHIAG"/>
<evidence type="ECO:0000256" key="12">
    <source>
        <dbReference type="SAM" id="MobiDB-lite"/>
    </source>
</evidence>
<evidence type="ECO:0000256" key="1">
    <source>
        <dbReference type="ARBA" id="ARBA00004123"/>
    </source>
</evidence>